<evidence type="ECO:0000256" key="2">
    <source>
        <dbReference type="ARBA" id="ARBA00023027"/>
    </source>
</evidence>
<comment type="caution">
    <text evidence="5">The sequence shown here is derived from an EMBL/GenBank/DDBJ whole genome shotgun (WGS) entry which is preliminary data.</text>
</comment>
<keyword evidence="2" id="KW-0520">NAD</keyword>
<organism evidence="5 6">
    <name type="scientific">Saitozyma podzolica</name>
    <dbReference type="NCBI Taxonomy" id="1890683"/>
    <lineage>
        <taxon>Eukaryota</taxon>
        <taxon>Fungi</taxon>
        <taxon>Dikarya</taxon>
        <taxon>Basidiomycota</taxon>
        <taxon>Agaricomycotina</taxon>
        <taxon>Tremellomycetes</taxon>
        <taxon>Tremellales</taxon>
        <taxon>Trimorphomycetaceae</taxon>
        <taxon>Saitozyma</taxon>
    </lineage>
</organism>
<accession>A0A427YH45</accession>
<evidence type="ECO:0000313" key="5">
    <source>
        <dbReference type="EMBL" id="RSH90408.1"/>
    </source>
</evidence>
<dbReference type="OrthoDB" id="298012at2759"/>
<evidence type="ECO:0000256" key="1">
    <source>
        <dbReference type="ARBA" id="ARBA00023002"/>
    </source>
</evidence>
<keyword evidence="1" id="KW-0560">Oxidoreductase</keyword>
<dbReference type="Proteomes" id="UP000279259">
    <property type="component" value="Unassembled WGS sequence"/>
</dbReference>
<dbReference type="Pfam" id="PF02826">
    <property type="entry name" value="2-Hacid_dh_C"/>
    <property type="match status" value="1"/>
</dbReference>
<protein>
    <recommendedName>
        <fullName evidence="4">D-isomer specific 2-hydroxyacid dehydrogenase NAD-binding domain-containing protein</fullName>
    </recommendedName>
</protein>
<reference evidence="5 6" key="1">
    <citation type="submission" date="2018-11" db="EMBL/GenBank/DDBJ databases">
        <title>Genome sequence of Saitozyma podzolica DSM 27192.</title>
        <authorList>
            <person name="Aliyu H."/>
            <person name="Gorte O."/>
            <person name="Ochsenreither K."/>
        </authorList>
    </citation>
    <scope>NUCLEOTIDE SEQUENCE [LARGE SCALE GENOMIC DNA]</scope>
    <source>
        <strain evidence="5 6">DSM 27192</strain>
    </source>
</reference>
<dbReference type="AlphaFoldDB" id="A0A427YH45"/>
<gene>
    <name evidence="5" type="ORF">EHS25_001013</name>
</gene>
<evidence type="ECO:0000313" key="6">
    <source>
        <dbReference type="Proteomes" id="UP000279259"/>
    </source>
</evidence>
<dbReference type="EMBL" id="RSCD01000010">
    <property type="protein sequence ID" value="RSH90408.1"/>
    <property type="molecule type" value="Genomic_DNA"/>
</dbReference>
<dbReference type="STRING" id="1890683.A0A427YH45"/>
<dbReference type="PANTHER" id="PTHR43333">
    <property type="entry name" value="2-HACID_DH_C DOMAIN-CONTAINING PROTEIN"/>
    <property type="match status" value="1"/>
</dbReference>
<evidence type="ECO:0000256" key="3">
    <source>
        <dbReference type="SAM" id="MobiDB-lite"/>
    </source>
</evidence>
<dbReference type="PANTHER" id="PTHR43333:SF1">
    <property type="entry name" value="D-ISOMER SPECIFIC 2-HYDROXYACID DEHYDROGENASE NAD-BINDING DOMAIN-CONTAINING PROTEIN"/>
    <property type="match status" value="1"/>
</dbReference>
<proteinExistence type="predicted"/>
<keyword evidence="6" id="KW-1185">Reference proteome</keyword>
<feature type="compositionally biased region" description="Basic and acidic residues" evidence="3">
    <location>
        <begin position="270"/>
        <end position="287"/>
    </location>
</feature>
<name>A0A427YH45_9TREE</name>
<dbReference type="InterPro" id="IPR006140">
    <property type="entry name" value="D-isomer_DH_NAD-bd"/>
</dbReference>
<evidence type="ECO:0000259" key="4">
    <source>
        <dbReference type="Pfam" id="PF02826"/>
    </source>
</evidence>
<feature type="domain" description="D-isomer specific 2-hydroxyacid dehydrogenase NAD-binding" evidence="4">
    <location>
        <begin position="115"/>
        <end position="270"/>
    </location>
</feature>
<dbReference type="SUPFAM" id="SSF51735">
    <property type="entry name" value="NAD(P)-binding Rossmann-fold domains"/>
    <property type="match status" value="1"/>
</dbReference>
<dbReference type="InterPro" id="IPR036291">
    <property type="entry name" value="NAD(P)-bd_dom_sf"/>
</dbReference>
<sequence>MVTPSYSTIAVTLVLRPDLLDRLHKQFQTVHYYPKGDIPAEYLKDVDVWYTFWRGIPEWITFDQIPRSRLVLVPGAGVEPALNAPAMRSPEAKKQIPVCNVSGIHAISIPQYVIGQIINVYSKLHSHNNSSRSAEYPDGFVLSVNPGFQSIRGKTAGFLGYGNIARETARLLQAFGANIIAANSDVKKRGSSGYIIEGTGDPEGVIPSEYFSSNDPSSLQEFLSRTDILIACLPSTPKTTWMLEAKHFEQLRDGALFVNVGRGTLVRSGDPGRARSSDRPLERRAGRDQPGTFAGRTSAPEPPRVLITPHMSGHFGEYYDLCTDVLLENVKRLREGRELLNVVDPAKGY</sequence>
<feature type="region of interest" description="Disordered" evidence="3">
    <location>
        <begin position="267"/>
        <end position="304"/>
    </location>
</feature>
<dbReference type="Gene3D" id="3.40.50.720">
    <property type="entry name" value="NAD(P)-binding Rossmann-like Domain"/>
    <property type="match status" value="4"/>
</dbReference>
<dbReference type="GO" id="GO:0016491">
    <property type="term" value="F:oxidoreductase activity"/>
    <property type="evidence" value="ECO:0007669"/>
    <property type="project" value="UniProtKB-KW"/>
</dbReference>
<dbReference type="GO" id="GO:0051287">
    <property type="term" value="F:NAD binding"/>
    <property type="evidence" value="ECO:0007669"/>
    <property type="project" value="InterPro"/>
</dbReference>